<comment type="caution">
    <text evidence="4">The sequence shown here is derived from an EMBL/GenBank/DDBJ whole genome shotgun (WGS) entry which is preliminary data.</text>
</comment>
<keyword evidence="2" id="KW-0472">Membrane</keyword>
<evidence type="ECO:0000313" key="4">
    <source>
        <dbReference type="EMBL" id="TPG36821.1"/>
    </source>
</evidence>
<feature type="chain" id="PRO_5021270631" evidence="3">
    <location>
        <begin position="30"/>
        <end position="265"/>
    </location>
</feature>
<protein>
    <submittedName>
        <fullName evidence="4">Uncharacterized protein</fullName>
    </submittedName>
</protein>
<gene>
    <name evidence="4" type="ORF">EAH80_02575</name>
</gene>
<feature type="signal peptide" evidence="3">
    <location>
        <begin position="1"/>
        <end position="29"/>
    </location>
</feature>
<feature type="compositionally biased region" description="Low complexity" evidence="1">
    <location>
        <begin position="27"/>
        <end position="43"/>
    </location>
</feature>
<keyword evidence="5" id="KW-1185">Reference proteome</keyword>
<evidence type="ECO:0000256" key="3">
    <source>
        <dbReference type="SAM" id="SignalP"/>
    </source>
</evidence>
<reference evidence="4 5" key="1">
    <citation type="journal article" date="2019" name="Environ. Microbiol.">
        <title>Species interactions and distinct microbial communities in high Arctic permafrost affected cryosols are associated with the CH4 and CO2 gas fluxes.</title>
        <authorList>
            <person name="Altshuler I."/>
            <person name="Hamel J."/>
            <person name="Turney S."/>
            <person name="Magnuson E."/>
            <person name="Levesque R."/>
            <person name="Greer C."/>
            <person name="Whyte L.G."/>
        </authorList>
    </citation>
    <scope>NUCLEOTIDE SEQUENCE [LARGE SCALE GENOMIC DNA]</scope>
    <source>
        <strain evidence="4 5">S5.20</strain>
    </source>
</reference>
<organism evidence="4 5">
    <name type="scientific">Mycolicibacterium hodleri</name>
    <dbReference type="NCBI Taxonomy" id="49897"/>
    <lineage>
        <taxon>Bacteria</taxon>
        <taxon>Bacillati</taxon>
        <taxon>Actinomycetota</taxon>
        <taxon>Actinomycetes</taxon>
        <taxon>Mycobacteriales</taxon>
        <taxon>Mycobacteriaceae</taxon>
        <taxon>Mycolicibacterium</taxon>
    </lineage>
</organism>
<feature type="transmembrane region" description="Helical" evidence="2">
    <location>
        <begin position="231"/>
        <end position="250"/>
    </location>
</feature>
<keyword evidence="3" id="KW-0732">Signal</keyword>
<keyword evidence="2" id="KW-0812">Transmembrane</keyword>
<dbReference type="AlphaFoldDB" id="A0A502EKH1"/>
<sequence length="265" mass="26478">MAKSIKQVAAGVGAVLAIVVAGGPSAAVAAADPGSSRSSAGQARDGGRGDGNGSHDPRRGRSDDAKRVRDRRDREPRRQKRPPGGDGRSTTVSAGRGTAVPETTTLAALEPVVDSALVIVPGVSTAPAGHHGPVPGAIGESTTQIVVPVVTFGNGRSPGPSPAQQPRVVPARSNSAQPVPQTPTAIAAPRAPSPGAPPRPSLPTDAGPWPLLQTPMASLWGTVQPGWPTGALFGLAGLLLAPIGGVCLGYRQARAARAANNLVSS</sequence>
<feature type="compositionally biased region" description="Polar residues" evidence="1">
    <location>
        <begin position="172"/>
        <end position="184"/>
    </location>
</feature>
<feature type="region of interest" description="Disordered" evidence="1">
    <location>
        <begin position="151"/>
        <end position="210"/>
    </location>
</feature>
<name>A0A502EKH1_9MYCO</name>
<proteinExistence type="predicted"/>
<feature type="region of interest" description="Disordered" evidence="1">
    <location>
        <begin position="27"/>
        <end position="99"/>
    </location>
</feature>
<evidence type="ECO:0000313" key="5">
    <source>
        <dbReference type="Proteomes" id="UP000320095"/>
    </source>
</evidence>
<evidence type="ECO:0000256" key="2">
    <source>
        <dbReference type="SAM" id="Phobius"/>
    </source>
</evidence>
<feature type="compositionally biased region" description="Pro residues" evidence="1">
    <location>
        <begin position="191"/>
        <end position="201"/>
    </location>
</feature>
<dbReference type="EMBL" id="RCZG01000001">
    <property type="protein sequence ID" value="TPG36821.1"/>
    <property type="molecule type" value="Genomic_DNA"/>
</dbReference>
<accession>A0A502EKH1</accession>
<evidence type="ECO:0000256" key="1">
    <source>
        <dbReference type="SAM" id="MobiDB-lite"/>
    </source>
</evidence>
<feature type="compositionally biased region" description="Basic and acidic residues" evidence="1">
    <location>
        <begin position="45"/>
        <end position="76"/>
    </location>
</feature>
<keyword evidence="2" id="KW-1133">Transmembrane helix</keyword>
<dbReference type="Proteomes" id="UP000320095">
    <property type="component" value="Unassembled WGS sequence"/>
</dbReference>
<dbReference type="RefSeq" id="WP_140687697.1">
    <property type="nucleotide sequence ID" value="NZ_RCZG01000001.1"/>
</dbReference>